<keyword evidence="3" id="KW-1185">Reference proteome</keyword>
<evidence type="ECO:0000313" key="2">
    <source>
        <dbReference type="EMBL" id="EMR03555.1"/>
    </source>
</evidence>
<sequence>MKRLLLVLLLLPLCCLQVQGQGNSPKPDLKKLDRYYEQVVKDWGVARHDGGYCKRRPADL</sequence>
<keyword evidence="1" id="KW-0732">Signal</keyword>
<proteinExistence type="predicted"/>
<accession>M7NPA2</accession>
<comment type="caution">
    <text evidence="2">The sequence shown here is derived from an EMBL/GenBank/DDBJ whole genome shotgun (WGS) entry which is preliminary data.</text>
</comment>
<dbReference type="STRING" id="1279009.ADICEAN_01322"/>
<dbReference type="EMBL" id="AODQ01000023">
    <property type="protein sequence ID" value="EMR03555.1"/>
    <property type="molecule type" value="Genomic_DNA"/>
</dbReference>
<organism evidence="2 3">
    <name type="scientific">Cesiribacter andamanensis AMV16</name>
    <dbReference type="NCBI Taxonomy" id="1279009"/>
    <lineage>
        <taxon>Bacteria</taxon>
        <taxon>Pseudomonadati</taxon>
        <taxon>Bacteroidota</taxon>
        <taxon>Cytophagia</taxon>
        <taxon>Cytophagales</taxon>
        <taxon>Cesiribacteraceae</taxon>
        <taxon>Cesiribacter</taxon>
    </lineage>
</organism>
<dbReference type="Proteomes" id="UP000011910">
    <property type="component" value="Unassembled WGS sequence"/>
</dbReference>
<protein>
    <submittedName>
        <fullName evidence="2">Uncharacterized protein</fullName>
    </submittedName>
</protein>
<dbReference type="AlphaFoldDB" id="M7NPA2"/>
<feature type="chain" id="PRO_5004082404" evidence="1">
    <location>
        <begin position="21"/>
        <end position="60"/>
    </location>
</feature>
<name>M7NPA2_9BACT</name>
<reference evidence="2 3" key="1">
    <citation type="journal article" date="2013" name="Genome Announc.">
        <title>Draft Genome Sequence of Cesiribacter andamanensis Strain AMV16T, Isolated from a Soil Sample from a Mud Volcano in the Andaman Islands, India.</title>
        <authorList>
            <person name="Shivaji S."/>
            <person name="Ara S."/>
            <person name="Begum Z."/>
            <person name="Srinivas T.N."/>
            <person name="Singh A."/>
            <person name="Kumar Pinnaka A."/>
        </authorList>
    </citation>
    <scope>NUCLEOTIDE SEQUENCE [LARGE SCALE GENOMIC DNA]</scope>
    <source>
        <strain evidence="2 3">AMV16</strain>
    </source>
</reference>
<dbReference type="RefSeq" id="WP_009194722.1">
    <property type="nucleotide sequence ID" value="NZ_AODQ01000023.1"/>
</dbReference>
<feature type="signal peptide" evidence="1">
    <location>
        <begin position="1"/>
        <end position="20"/>
    </location>
</feature>
<evidence type="ECO:0000256" key="1">
    <source>
        <dbReference type="SAM" id="SignalP"/>
    </source>
</evidence>
<gene>
    <name evidence="2" type="ORF">ADICEAN_01322</name>
</gene>
<evidence type="ECO:0000313" key="3">
    <source>
        <dbReference type="Proteomes" id="UP000011910"/>
    </source>
</evidence>